<feature type="non-terminal residue" evidence="2">
    <location>
        <position position="1"/>
    </location>
</feature>
<proteinExistence type="predicted"/>
<dbReference type="AlphaFoldDB" id="A0A6G0ZJY6"/>
<sequence length="142" mass="16292">IYIYIRITISSARATRRGHGGRWVLGSEKNCALKASVRRKEECLSRPVCSTYKEVISPGVEFPSRARAHRFFFRSPVRSSRLNFLIFFLAILQIIPPFAAPAHFGYMHSFSRFIREQRLRWRIFTANSENSSTAAAVTVPII</sequence>
<comment type="caution">
    <text evidence="2">The sequence shown here is derived from an EMBL/GenBank/DDBJ whole genome shotgun (WGS) entry which is preliminary data.</text>
</comment>
<feature type="transmembrane region" description="Helical" evidence="1">
    <location>
        <begin position="82"/>
        <end position="100"/>
    </location>
</feature>
<keyword evidence="3" id="KW-1185">Reference proteome</keyword>
<dbReference type="EMBL" id="VUJU01000313">
    <property type="protein sequence ID" value="KAF0771308.1"/>
    <property type="molecule type" value="Genomic_DNA"/>
</dbReference>
<evidence type="ECO:0000313" key="2">
    <source>
        <dbReference type="EMBL" id="KAF0771308.1"/>
    </source>
</evidence>
<accession>A0A6G0ZJY6</accession>
<keyword evidence="1" id="KW-0812">Transmembrane</keyword>
<gene>
    <name evidence="2" type="ORF">FWK35_00003850</name>
</gene>
<evidence type="ECO:0000313" key="3">
    <source>
        <dbReference type="Proteomes" id="UP000478052"/>
    </source>
</evidence>
<protein>
    <submittedName>
        <fullName evidence="2">Uncharacterized protein</fullName>
    </submittedName>
</protein>
<organism evidence="2 3">
    <name type="scientific">Aphis craccivora</name>
    <name type="common">Cowpea aphid</name>
    <dbReference type="NCBI Taxonomy" id="307492"/>
    <lineage>
        <taxon>Eukaryota</taxon>
        <taxon>Metazoa</taxon>
        <taxon>Ecdysozoa</taxon>
        <taxon>Arthropoda</taxon>
        <taxon>Hexapoda</taxon>
        <taxon>Insecta</taxon>
        <taxon>Pterygota</taxon>
        <taxon>Neoptera</taxon>
        <taxon>Paraneoptera</taxon>
        <taxon>Hemiptera</taxon>
        <taxon>Sternorrhyncha</taxon>
        <taxon>Aphidomorpha</taxon>
        <taxon>Aphidoidea</taxon>
        <taxon>Aphididae</taxon>
        <taxon>Aphidini</taxon>
        <taxon>Aphis</taxon>
        <taxon>Aphis</taxon>
    </lineage>
</organism>
<dbReference type="Proteomes" id="UP000478052">
    <property type="component" value="Unassembled WGS sequence"/>
</dbReference>
<keyword evidence="1" id="KW-0472">Membrane</keyword>
<name>A0A6G0ZJY6_APHCR</name>
<evidence type="ECO:0000256" key="1">
    <source>
        <dbReference type="SAM" id="Phobius"/>
    </source>
</evidence>
<reference evidence="2 3" key="1">
    <citation type="submission" date="2019-08" db="EMBL/GenBank/DDBJ databases">
        <title>Whole genome of Aphis craccivora.</title>
        <authorList>
            <person name="Voronova N.V."/>
            <person name="Shulinski R.S."/>
            <person name="Bandarenka Y.V."/>
            <person name="Zhorov D.G."/>
            <person name="Warner D."/>
        </authorList>
    </citation>
    <scope>NUCLEOTIDE SEQUENCE [LARGE SCALE GENOMIC DNA]</scope>
    <source>
        <strain evidence="2">180601</strain>
        <tissue evidence="2">Whole Body</tissue>
    </source>
</reference>
<keyword evidence="1" id="KW-1133">Transmembrane helix</keyword>